<accession>A0ABX1Q7Z2</accession>
<protein>
    <submittedName>
        <fullName evidence="1">DUF3135 domain-containing protein</fullName>
    </submittedName>
</protein>
<gene>
    <name evidence="1" type="ORF">GPA25_06895</name>
</gene>
<dbReference type="InterPro" id="IPR021482">
    <property type="entry name" value="DUF3135"/>
</dbReference>
<reference evidence="1 2" key="1">
    <citation type="submission" date="2019-12" db="EMBL/GenBank/DDBJ databases">
        <title>Comparative genomics gives insights into the taxonomy of the Azoarcus-Aromatoleum group and reveals separate origins of nif in the plant-associated Azoarcus and non-plant-associated Aromatoleum sub-groups.</title>
        <authorList>
            <person name="Lafos M."/>
            <person name="Maluk M."/>
            <person name="Batista M."/>
            <person name="Junghare M."/>
            <person name="Carmona M."/>
            <person name="Faoro H."/>
            <person name="Cruz L.M."/>
            <person name="Battistoni F."/>
            <person name="De Souza E."/>
            <person name="Pedrosa F."/>
            <person name="Chen W.-M."/>
            <person name="Poole P.S."/>
            <person name="Dixon R.A."/>
            <person name="James E.K."/>
        </authorList>
    </citation>
    <scope>NUCLEOTIDE SEQUENCE [LARGE SCALE GENOMIC DNA]</scope>
    <source>
        <strain evidence="1 2">22Lin</strain>
    </source>
</reference>
<sequence>MSEFDFDRWRELAERDPEAFFRARRRAIEHLIDSYPPGRREYLRDMQRHIDCVRACAGTPVKALHCLAAMMQDRLVALQHQNELLRGLAVKLRHSVGVDEVPG</sequence>
<comment type="caution">
    <text evidence="1">The sequence shown here is derived from an EMBL/GenBank/DDBJ whole genome shotgun (WGS) entry which is preliminary data.</text>
</comment>
<keyword evidence="2" id="KW-1185">Reference proteome</keyword>
<dbReference type="Proteomes" id="UP000648984">
    <property type="component" value="Unassembled WGS sequence"/>
</dbReference>
<organism evidence="1 2">
    <name type="scientific">Aromatoleum diolicum</name>
    <dbReference type="NCBI Taxonomy" id="75796"/>
    <lineage>
        <taxon>Bacteria</taxon>
        <taxon>Pseudomonadati</taxon>
        <taxon>Pseudomonadota</taxon>
        <taxon>Betaproteobacteria</taxon>
        <taxon>Rhodocyclales</taxon>
        <taxon>Rhodocyclaceae</taxon>
        <taxon>Aromatoleum</taxon>
    </lineage>
</organism>
<dbReference type="RefSeq" id="WP_169259628.1">
    <property type="nucleotide sequence ID" value="NZ_WTVQ01000008.1"/>
</dbReference>
<evidence type="ECO:0000313" key="2">
    <source>
        <dbReference type="Proteomes" id="UP000648984"/>
    </source>
</evidence>
<dbReference type="Pfam" id="PF11333">
    <property type="entry name" value="DUF3135"/>
    <property type="match status" value="1"/>
</dbReference>
<proteinExistence type="predicted"/>
<name>A0ABX1Q7Z2_9RHOO</name>
<dbReference type="EMBL" id="WTVQ01000008">
    <property type="protein sequence ID" value="NMG74484.1"/>
    <property type="molecule type" value="Genomic_DNA"/>
</dbReference>
<evidence type="ECO:0000313" key="1">
    <source>
        <dbReference type="EMBL" id="NMG74484.1"/>
    </source>
</evidence>